<organism evidence="2 3">
    <name type="scientific">Megasphaera hutchinsoni</name>
    <dbReference type="NCBI Taxonomy" id="1588748"/>
    <lineage>
        <taxon>Bacteria</taxon>
        <taxon>Bacillati</taxon>
        <taxon>Bacillota</taxon>
        <taxon>Negativicutes</taxon>
        <taxon>Veillonellales</taxon>
        <taxon>Veillonellaceae</taxon>
        <taxon>Megasphaera</taxon>
    </lineage>
</organism>
<dbReference type="EMBL" id="LSDT01000005">
    <property type="protein sequence ID" value="KXB92811.1"/>
    <property type="molecule type" value="Genomic_DNA"/>
</dbReference>
<proteinExistence type="predicted"/>
<evidence type="ECO:0000259" key="1">
    <source>
        <dbReference type="PROSITE" id="PS51272"/>
    </source>
</evidence>
<gene>
    <name evidence="2" type="ORF">HMPREF3182_00281</name>
</gene>
<reference evidence="3" key="1">
    <citation type="submission" date="2016-01" db="EMBL/GenBank/DDBJ databases">
        <authorList>
            <person name="Mitreva M."/>
            <person name="Pepin K.H."/>
            <person name="Mihindukulasuriya K.A."/>
            <person name="Fulton R."/>
            <person name="Fronick C."/>
            <person name="O'Laughlin M."/>
            <person name="Miner T."/>
            <person name="Herter B."/>
            <person name="Rosa B.A."/>
            <person name="Cordes M."/>
            <person name="Tomlinson C."/>
            <person name="Wollam A."/>
            <person name="Palsikar V.B."/>
            <person name="Mardis E.R."/>
            <person name="Wilson R.K."/>
        </authorList>
    </citation>
    <scope>NUCLEOTIDE SEQUENCE [LARGE SCALE GENOMIC DNA]</scope>
    <source>
        <strain evidence="3">KA00182</strain>
    </source>
</reference>
<protein>
    <recommendedName>
        <fullName evidence="1">SLH domain-containing protein</fullName>
    </recommendedName>
</protein>
<name>A0A134CKS1_9FIRM</name>
<dbReference type="InterPro" id="IPR051465">
    <property type="entry name" value="Cell_Envelope_Struct_Comp"/>
</dbReference>
<sequence length="581" mass="65720">MVEYIVILLIKNKKLVKNVRKMSDWIILCPNGVEKVLGGGYIKKENKNNIIMERGEYMKKFQKISITLAVMSLIGFSGAYAENPFVDVPSDSWAYRSVADLANSGIIQGVNGKEFEGNRSITRYEAAEITAKALAQVTRASTSQRQVIYKLAREFATELQTLGVRVDQLESRVGTVTVSGDARLRWRHQKAMSGRYEFLRWNYPNKKFDKRDEAHYEVDAGYSGERAWDYQMNLRADAPVNERVNLHVGVTTDNQQFSSNETAQTTKTFINRAYINYRPLKQVLLQVGRFDDYTLGKGYQYGDVLDGAIIRHETGQGGLTAGYGKLKSGDTTMARVYAFDEQGNQKMVECPGDKWSKIYGYTTAPLQVKTAFLSGDTALNENTHIGLYYSRFMVPAKYRSLPDGTEAHKTYQSAFRATSLWGTYLDFLFPHEGRLLLNYEQVQQNDAAKVMADERGMKAKPAMWLGRFTLGNVQEKVGSWDMWVEYLHADKGAQVGGSSASWRKDVDNIKSVGLGMDYRLAKNVTLSVAQTISSSWINRTPERVAPWKKDLGPYDNKGETIYREKTSEPQEYTSVSLKVVF</sequence>
<feature type="domain" description="SLH" evidence="1">
    <location>
        <begin position="81"/>
        <end position="144"/>
    </location>
</feature>
<accession>A0A134CKS1</accession>
<dbReference type="STRING" id="1588748.HMPREF3182_00281"/>
<evidence type="ECO:0000313" key="3">
    <source>
        <dbReference type="Proteomes" id="UP000070160"/>
    </source>
</evidence>
<dbReference type="AlphaFoldDB" id="A0A134CKS1"/>
<dbReference type="PROSITE" id="PS51272">
    <property type="entry name" value="SLH"/>
    <property type="match status" value="1"/>
</dbReference>
<keyword evidence="3" id="KW-1185">Reference proteome</keyword>
<dbReference type="InterPro" id="IPR001119">
    <property type="entry name" value="SLH_dom"/>
</dbReference>
<dbReference type="PANTHER" id="PTHR43308:SF1">
    <property type="entry name" value="OUTER MEMBRANE PROTEIN ALPHA"/>
    <property type="match status" value="1"/>
</dbReference>
<dbReference type="PANTHER" id="PTHR43308">
    <property type="entry name" value="OUTER MEMBRANE PROTEIN ALPHA-RELATED"/>
    <property type="match status" value="1"/>
</dbReference>
<dbReference type="Pfam" id="PF00395">
    <property type="entry name" value="SLH"/>
    <property type="match status" value="1"/>
</dbReference>
<evidence type="ECO:0000313" key="2">
    <source>
        <dbReference type="EMBL" id="KXB92811.1"/>
    </source>
</evidence>
<dbReference type="PATRIC" id="fig|1588748.3.peg.271"/>
<dbReference type="Proteomes" id="UP000070160">
    <property type="component" value="Unassembled WGS sequence"/>
</dbReference>
<comment type="caution">
    <text evidence="2">The sequence shown here is derived from an EMBL/GenBank/DDBJ whole genome shotgun (WGS) entry which is preliminary data.</text>
</comment>